<organism evidence="1 2">
    <name type="scientific">Penicillium rubens (strain ATCC 28089 / DSM 1075 / NRRL 1951 / Wisconsin 54-1255)</name>
    <name type="common">Penicillium chrysogenum</name>
    <dbReference type="NCBI Taxonomy" id="500485"/>
    <lineage>
        <taxon>Eukaryota</taxon>
        <taxon>Fungi</taxon>
        <taxon>Dikarya</taxon>
        <taxon>Ascomycota</taxon>
        <taxon>Pezizomycotina</taxon>
        <taxon>Eurotiomycetes</taxon>
        <taxon>Eurotiomycetidae</taxon>
        <taxon>Eurotiales</taxon>
        <taxon>Aspergillaceae</taxon>
        <taxon>Penicillium</taxon>
        <taxon>Penicillium chrysogenum species complex</taxon>
    </lineage>
</organism>
<dbReference type="HOGENOM" id="CLU_992292_0_0_1"/>
<sequence>MSFQTPISKCRTTIPGLGTLDGLQYANSVQQFCGIPYVNLPKRWTRSTLNTSWNGSHHDGTGGGGRVGSRVRTLSVVHCQTLARTVDRRDIS</sequence>
<dbReference type="Proteomes" id="UP000000724">
    <property type="component" value="Contig Pc00c03"/>
</dbReference>
<dbReference type="OrthoDB" id="5423908at2759"/>
<gene>
    <name evidence="1" type="ORF">Pc03g00230</name>
    <name evidence="1" type="ORF">PCH_Pc03g00230</name>
</gene>
<protein>
    <submittedName>
        <fullName evidence="1">Pc03g00230 protein</fullName>
    </submittedName>
</protein>
<keyword evidence="2" id="KW-1185">Reference proteome</keyword>
<name>B6GVS0_PENRW</name>
<accession>B6GVS0</accession>
<evidence type="ECO:0000313" key="2">
    <source>
        <dbReference type="Proteomes" id="UP000000724"/>
    </source>
</evidence>
<evidence type="ECO:0000313" key="1">
    <source>
        <dbReference type="EMBL" id="CAP78985.1"/>
    </source>
</evidence>
<dbReference type="AlphaFoldDB" id="B6GVS0"/>
<proteinExistence type="predicted"/>
<reference evidence="1 2" key="1">
    <citation type="journal article" date="2008" name="Nat. Biotechnol.">
        <title>Genome sequencing and analysis of the filamentous fungus Penicillium chrysogenum.</title>
        <authorList>
            <person name="van den Berg M.A."/>
            <person name="Albang R."/>
            <person name="Albermann K."/>
            <person name="Badger J.H."/>
            <person name="Daran J.-M."/>
            <person name="Driessen A.J.M."/>
            <person name="Garcia-Estrada C."/>
            <person name="Fedorova N.D."/>
            <person name="Harris D.M."/>
            <person name="Heijne W.H.M."/>
            <person name="Joardar V.S."/>
            <person name="Kiel J.A.K.W."/>
            <person name="Kovalchuk A."/>
            <person name="Martin J.F."/>
            <person name="Nierman W.C."/>
            <person name="Nijland J.G."/>
            <person name="Pronk J.T."/>
            <person name="Roubos J.A."/>
            <person name="van der Klei I.J."/>
            <person name="van Peij N.N.M.E."/>
            <person name="Veenhuis M."/>
            <person name="von Doehren H."/>
            <person name="Wagner C."/>
            <person name="Wortman J.R."/>
            <person name="Bovenberg R.A.L."/>
        </authorList>
    </citation>
    <scope>NUCLEOTIDE SEQUENCE [LARGE SCALE GENOMIC DNA]</scope>
    <source>
        <strain evidence="2">ATCC 28089 / DSM 1075 / NRRL 1951 / Wisconsin 54-1255</strain>
    </source>
</reference>
<dbReference type="EMBL" id="AM920418">
    <property type="protein sequence ID" value="CAP78985.1"/>
    <property type="molecule type" value="Genomic_DNA"/>
</dbReference>